<dbReference type="EMBL" id="JAFEMO010000001">
    <property type="protein sequence ID" value="KAH7577816.1"/>
    <property type="molecule type" value="Genomic_DNA"/>
</dbReference>
<dbReference type="Gene3D" id="3.40.50.1820">
    <property type="entry name" value="alpha/beta hydrolase"/>
    <property type="match status" value="1"/>
</dbReference>
<reference evidence="3 4" key="1">
    <citation type="submission" date="2021-02" db="EMBL/GenBank/DDBJ databases">
        <title>Plant Genome Project.</title>
        <authorList>
            <person name="Zhang R.-G."/>
        </authorList>
    </citation>
    <scope>NUCLEOTIDE SEQUENCE [LARGE SCALE GENOMIC DNA]</scope>
    <source>
        <tissue evidence="3">Leaves</tissue>
    </source>
</reference>
<sequence>MSAQFNPYSHLGITINPDGTVTRQVQFPSVDPNPEPVVGNPTVCKDITLNPKHRTYVRLYRPVKLPSNDNTVVRLPVMIFFHGGGFVLYTASDSFSHHSCIQVASDIPAIIVSVNYRLAPEHKLPACYEDAVDAILWVKQQALDPEGEPWLRSFGDFTRCYLSGRGNGANIAYHAALRTLGSDLGPVKIAGLIYNQPMFGGVQRTKSEINFAADHVLPLPALDTLWDLALPGGADRDHRFSNPMADGPHKNNLGSLPRSLVIGFNGDPLIDRQQQFVQMLALAGVQVEAEFDEVGFHGVK</sequence>
<dbReference type="PANTHER" id="PTHR23024:SF212">
    <property type="entry name" value="CARBOXYLESTERASE 9-RELATED"/>
    <property type="match status" value="1"/>
</dbReference>
<dbReference type="PANTHER" id="PTHR23024">
    <property type="entry name" value="ARYLACETAMIDE DEACETYLASE"/>
    <property type="match status" value="1"/>
</dbReference>
<feature type="domain" description="Alpha/beta hydrolase fold-3" evidence="2">
    <location>
        <begin position="78"/>
        <end position="298"/>
    </location>
</feature>
<accession>A0ABQ8IM89</accession>
<name>A0ABQ8IM89_9ROSI</name>
<evidence type="ECO:0000313" key="4">
    <source>
        <dbReference type="Proteomes" id="UP000827721"/>
    </source>
</evidence>
<comment type="caution">
    <text evidence="3">The sequence shown here is derived from an EMBL/GenBank/DDBJ whole genome shotgun (WGS) entry which is preliminary data.</text>
</comment>
<dbReference type="Pfam" id="PF07859">
    <property type="entry name" value="Abhydrolase_3"/>
    <property type="match status" value="1"/>
</dbReference>
<dbReference type="Proteomes" id="UP000827721">
    <property type="component" value="Unassembled WGS sequence"/>
</dbReference>
<dbReference type="InterPro" id="IPR050466">
    <property type="entry name" value="Carboxylest/Gibb_receptor"/>
</dbReference>
<proteinExistence type="inferred from homology"/>
<gene>
    <name evidence="3" type="ORF">JRO89_XS01G0303500</name>
</gene>
<protein>
    <recommendedName>
        <fullName evidence="2">Alpha/beta hydrolase fold-3 domain-containing protein</fullName>
    </recommendedName>
</protein>
<keyword evidence="4" id="KW-1185">Reference proteome</keyword>
<organism evidence="3 4">
    <name type="scientific">Xanthoceras sorbifolium</name>
    <dbReference type="NCBI Taxonomy" id="99658"/>
    <lineage>
        <taxon>Eukaryota</taxon>
        <taxon>Viridiplantae</taxon>
        <taxon>Streptophyta</taxon>
        <taxon>Embryophyta</taxon>
        <taxon>Tracheophyta</taxon>
        <taxon>Spermatophyta</taxon>
        <taxon>Magnoliopsida</taxon>
        <taxon>eudicotyledons</taxon>
        <taxon>Gunneridae</taxon>
        <taxon>Pentapetalae</taxon>
        <taxon>rosids</taxon>
        <taxon>malvids</taxon>
        <taxon>Sapindales</taxon>
        <taxon>Sapindaceae</taxon>
        <taxon>Xanthoceroideae</taxon>
        <taxon>Xanthoceras</taxon>
    </lineage>
</organism>
<evidence type="ECO:0000259" key="2">
    <source>
        <dbReference type="Pfam" id="PF07859"/>
    </source>
</evidence>
<evidence type="ECO:0000256" key="1">
    <source>
        <dbReference type="ARBA" id="ARBA00010515"/>
    </source>
</evidence>
<dbReference type="InterPro" id="IPR029058">
    <property type="entry name" value="AB_hydrolase_fold"/>
</dbReference>
<dbReference type="SUPFAM" id="SSF53474">
    <property type="entry name" value="alpha/beta-Hydrolases"/>
    <property type="match status" value="1"/>
</dbReference>
<comment type="similarity">
    <text evidence="1">Belongs to the 'GDXG' lipolytic enzyme family.</text>
</comment>
<dbReference type="InterPro" id="IPR013094">
    <property type="entry name" value="AB_hydrolase_3"/>
</dbReference>
<evidence type="ECO:0000313" key="3">
    <source>
        <dbReference type="EMBL" id="KAH7577816.1"/>
    </source>
</evidence>